<organism evidence="1 2">
    <name type="scientific">Actibacterium lipolyticum</name>
    <dbReference type="NCBI Taxonomy" id="1524263"/>
    <lineage>
        <taxon>Bacteria</taxon>
        <taxon>Pseudomonadati</taxon>
        <taxon>Pseudomonadota</taxon>
        <taxon>Alphaproteobacteria</taxon>
        <taxon>Rhodobacterales</taxon>
        <taxon>Roseobacteraceae</taxon>
        <taxon>Actibacterium</taxon>
    </lineage>
</organism>
<name>A0A238KM43_9RHOB</name>
<dbReference type="RefSeq" id="WP_093967395.1">
    <property type="nucleotide sequence ID" value="NZ_FXYE01000002.1"/>
</dbReference>
<dbReference type="Proteomes" id="UP000202922">
    <property type="component" value="Unassembled WGS sequence"/>
</dbReference>
<evidence type="ECO:0000313" key="2">
    <source>
        <dbReference type="Proteomes" id="UP000202922"/>
    </source>
</evidence>
<keyword evidence="2" id="KW-1185">Reference proteome</keyword>
<gene>
    <name evidence="1" type="ORF">COL8621_02215</name>
</gene>
<accession>A0A238KM43</accession>
<dbReference type="AlphaFoldDB" id="A0A238KM43"/>
<protein>
    <submittedName>
        <fullName evidence="1">Uncharacterized protein</fullName>
    </submittedName>
</protein>
<evidence type="ECO:0000313" key="1">
    <source>
        <dbReference type="EMBL" id="SMX43106.1"/>
    </source>
</evidence>
<dbReference type="EMBL" id="FXYE01000002">
    <property type="protein sequence ID" value="SMX43106.1"/>
    <property type="molecule type" value="Genomic_DNA"/>
</dbReference>
<reference evidence="2" key="1">
    <citation type="submission" date="2017-05" db="EMBL/GenBank/DDBJ databases">
        <authorList>
            <person name="Rodrigo-Torres L."/>
            <person name="Arahal R. D."/>
            <person name="Lucena T."/>
        </authorList>
    </citation>
    <scope>NUCLEOTIDE SEQUENCE [LARGE SCALE GENOMIC DNA]</scope>
    <source>
        <strain evidence="2">CECT 8621</strain>
    </source>
</reference>
<sequence length="158" mass="17482">MSKLSESNEILATLESQRRKTIEVISAIKGYAEGLIEDSDQITAKLSEETLAAEEAAIAVAEEIEVEAMEEEVAAAIDAFDQDWLIDQVSKRCVKEVMATINPVLVALQQFIEANSIDTQQTAEIDDEAFAEKLIEEMKVSLGRRQKIALARKRLTSP</sequence>
<proteinExistence type="predicted"/>